<organism evidence="3 4">
    <name type="scientific">Lithospermum erythrorhizon</name>
    <name type="common">Purple gromwell</name>
    <name type="synonym">Lithospermum officinale var. erythrorhizon</name>
    <dbReference type="NCBI Taxonomy" id="34254"/>
    <lineage>
        <taxon>Eukaryota</taxon>
        <taxon>Viridiplantae</taxon>
        <taxon>Streptophyta</taxon>
        <taxon>Embryophyta</taxon>
        <taxon>Tracheophyta</taxon>
        <taxon>Spermatophyta</taxon>
        <taxon>Magnoliopsida</taxon>
        <taxon>eudicotyledons</taxon>
        <taxon>Gunneridae</taxon>
        <taxon>Pentapetalae</taxon>
        <taxon>asterids</taxon>
        <taxon>lamiids</taxon>
        <taxon>Boraginales</taxon>
        <taxon>Boraginaceae</taxon>
        <taxon>Boraginoideae</taxon>
        <taxon>Lithospermeae</taxon>
        <taxon>Lithospermum</taxon>
    </lineage>
</organism>
<feature type="compositionally biased region" description="Pro residues" evidence="2">
    <location>
        <begin position="170"/>
        <end position="184"/>
    </location>
</feature>
<keyword evidence="1" id="KW-0175">Coiled coil</keyword>
<dbReference type="EMBL" id="BAABME010004099">
    <property type="protein sequence ID" value="GAA0161174.1"/>
    <property type="molecule type" value="Genomic_DNA"/>
</dbReference>
<feature type="coiled-coil region" evidence="1">
    <location>
        <begin position="336"/>
        <end position="394"/>
    </location>
</feature>
<protein>
    <submittedName>
        <fullName evidence="3">Uncharacterized protein</fullName>
    </submittedName>
</protein>
<keyword evidence="4" id="KW-1185">Reference proteome</keyword>
<dbReference type="Proteomes" id="UP001454036">
    <property type="component" value="Unassembled WGS sequence"/>
</dbReference>
<feature type="region of interest" description="Disordered" evidence="2">
    <location>
        <begin position="165"/>
        <end position="211"/>
    </location>
</feature>
<dbReference type="AlphaFoldDB" id="A0AAV3QAU0"/>
<feature type="compositionally biased region" description="Polar residues" evidence="2">
    <location>
        <begin position="17"/>
        <end position="26"/>
    </location>
</feature>
<feature type="compositionally biased region" description="Low complexity" evidence="2">
    <location>
        <begin position="27"/>
        <end position="50"/>
    </location>
</feature>
<name>A0AAV3QAU0_LITER</name>
<accession>A0AAV3QAU0</accession>
<evidence type="ECO:0000313" key="4">
    <source>
        <dbReference type="Proteomes" id="UP001454036"/>
    </source>
</evidence>
<reference evidence="3 4" key="1">
    <citation type="submission" date="2024-01" db="EMBL/GenBank/DDBJ databases">
        <title>The complete chloroplast genome sequence of Lithospermum erythrorhizon: insights into the phylogenetic relationship among Boraginaceae species and the maternal lineages of purple gromwells.</title>
        <authorList>
            <person name="Okada T."/>
            <person name="Watanabe K."/>
        </authorList>
    </citation>
    <scope>NUCLEOTIDE SEQUENCE [LARGE SCALE GENOMIC DNA]</scope>
</reference>
<evidence type="ECO:0000313" key="3">
    <source>
        <dbReference type="EMBL" id="GAA0161174.1"/>
    </source>
</evidence>
<gene>
    <name evidence="3" type="ORF">LIER_17550</name>
</gene>
<evidence type="ECO:0000256" key="1">
    <source>
        <dbReference type="SAM" id="Coils"/>
    </source>
</evidence>
<proteinExistence type="predicted"/>
<evidence type="ECO:0000256" key="2">
    <source>
        <dbReference type="SAM" id="MobiDB-lite"/>
    </source>
</evidence>
<comment type="caution">
    <text evidence="3">The sequence shown here is derived from an EMBL/GenBank/DDBJ whole genome shotgun (WGS) entry which is preliminary data.</text>
</comment>
<feature type="region of interest" description="Disordered" evidence="2">
    <location>
        <begin position="1"/>
        <end position="50"/>
    </location>
</feature>
<sequence>MSDNSNNRSEGRGYNSDVGSYSTPQVSSSLTALAESASPEPLQATRLATRAATSQTPILVASSFRRPNNPRQVFVKLSFPRWILSPGDLSSSLSRGSGFPQTFQPASPPPEVYCCPSWIDQAQGGLSRPMPLHFYSDPRVLKAARISPGSVADPEALEALRATYNESDHVPPPPPATLSSPPTPTGASTSRKRIGLPPSNPWPAQSQRRSDKAPISQVRILSFTLPSCHGPSNLIVFFPSIAPCPRTNGFSVSKKSSADPSHKELISSFSILGIRYASLCLVLPLPNSPTKCSPSQFFDLKGVMLQSYRWLLSSYEGANGSSSHVGQLKQEIKTLKREKAREVGVLQRRLKNLTVEHPAREVCSQHLEAVRAKLEGVQAKSDSAQLEREAFKKEMESLHASRDEALQSNNLLLS</sequence>